<organism evidence="1 2">
    <name type="scientific">Senna tora</name>
    <dbReference type="NCBI Taxonomy" id="362788"/>
    <lineage>
        <taxon>Eukaryota</taxon>
        <taxon>Viridiplantae</taxon>
        <taxon>Streptophyta</taxon>
        <taxon>Embryophyta</taxon>
        <taxon>Tracheophyta</taxon>
        <taxon>Spermatophyta</taxon>
        <taxon>Magnoliopsida</taxon>
        <taxon>eudicotyledons</taxon>
        <taxon>Gunneridae</taxon>
        <taxon>Pentapetalae</taxon>
        <taxon>rosids</taxon>
        <taxon>fabids</taxon>
        <taxon>Fabales</taxon>
        <taxon>Fabaceae</taxon>
        <taxon>Caesalpinioideae</taxon>
        <taxon>Cassia clade</taxon>
        <taxon>Senna</taxon>
    </lineage>
</organism>
<name>A0A834X8P4_9FABA</name>
<dbReference type="OrthoDB" id="1436812at2759"/>
<dbReference type="Proteomes" id="UP000634136">
    <property type="component" value="Unassembled WGS sequence"/>
</dbReference>
<keyword evidence="2" id="KW-1185">Reference proteome</keyword>
<comment type="caution">
    <text evidence="1">The sequence shown here is derived from an EMBL/GenBank/DDBJ whole genome shotgun (WGS) entry which is preliminary data.</text>
</comment>
<evidence type="ECO:0000313" key="2">
    <source>
        <dbReference type="Proteomes" id="UP000634136"/>
    </source>
</evidence>
<protein>
    <submittedName>
        <fullName evidence="1">Reverse transcriptase</fullName>
    </submittedName>
</protein>
<dbReference type="InterPro" id="IPR053151">
    <property type="entry name" value="RNase_H-like"/>
</dbReference>
<dbReference type="GO" id="GO:0003964">
    <property type="term" value="F:RNA-directed DNA polymerase activity"/>
    <property type="evidence" value="ECO:0007669"/>
    <property type="project" value="UniProtKB-KW"/>
</dbReference>
<keyword evidence="1" id="KW-0548">Nucleotidyltransferase</keyword>
<keyword evidence="1" id="KW-0695">RNA-directed DNA polymerase</keyword>
<evidence type="ECO:0000313" key="1">
    <source>
        <dbReference type="EMBL" id="KAF7840998.1"/>
    </source>
</evidence>
<dbReference type="PANTHER" id="PTHR47723:SF19">
    <property type="entry name" value="POLYNUCLEOTIDYL TRANSFERASE, RIBONUCLEASE H-LIKE SUPERFAMILY PROTEIN"/>
    <property type="match status" value="1"/>
</dbReference>
<gene>
    <name evidence="1" type="ORF">G2W53_003296</name>
</gene>
<dbReference type="AlphaFoldDB" id="A0A834X8P4"/>
<keyword evidence="1" id="KW-0808">Transferase</keyword>
<dbReference type="PANTHER" id="PTHR47723">
    <property type="entry name" value="OS05G0353850 PROTEIN"/>
    <property type="match status" value="1"/>
</dbReference>
<reference evidence="1" key="1">
    <citation type="submission" date="2020-09" db="EMBL/GenBank/DDBJ databases">
        <title>Genome-Enabled Discovery of Anthraquinone Biosynthesis in Senna tora.</title>
        <authorList>
            <person name="Kang S.-H."/>
            <person name="Pandey R.P."/>
            <person name="Lee C.-M."/>
            <person name="Sim J.-S."/>
            <person name="Jeong J.-T."/>
            <person name="Choi B.-S."/>
            <person name="Jung M."/>
            <person name="Ginzburg D."/>
            <person name="Zhao K."/>
            <person name="Won S.Y."/>
            <person name="Oh T.-J."/>
            <person name="Yu Y."/>
            <person name="Kim N.-H."/>
            <person name="Lee O.R."/>
            <person name="Lee T.-H."/>
            <person name="Bashyal P."/>
            <person name="Kim T.-S."/>
            <person name="Lee W.-H."/>
            <person name="Kawkins C."/>
            <person name="Kim C.-K."/>
            <person name="Kim J.S."/>
            <person name="Ahn B.O."/>
            <person name="Rhee S.Y."/>
            <person name="Sohng J.K."/>
        </authorList>
    </citation>
    <scope>NUCLEOTIDE SEQUENCE</scope>
    <source>
        <tissue evidence="1">Leaf</tissue>
    </source>
</reference>
<sequence>MEGKNNNKSTTIDLCWSPSPEGYFKLNVDGSFMVIPGVMAAVGVIRNHLGHWVSGFSKFRGSGSFPPQFDFCKINHAYREKNRCVDSLAITAIKSRNSFVIYNTVPNELFLLFWADLSGINYARNCKGTFDPV</sequence>
<proteinExistence type="predicted"/>
<accession>A0A834X8P4</accession>
<dbReference type="EMBL" id="JAAIUW010000002">
    <property type="protein sequence ID" value="KAF7840998.1"/>
    <property type="molecule type" value="Genomic_DNA"/>
</dbReference>